<evidence type="ECO:0000313" key="1">
    <source>
        <dbReference type="EMBL" id="ROK80948.1"/>
    </source>
</evidence>
<gene>
    <name evidence="1" type="ORF">DPX16_3828</name>
</gene>
<protein>
    <submittedName>
        <fullName evidence="1">Insulin gene enhancer protein isl-1</fullName>
    </submittedName>
</protein>
<dbReference type="Proteomes" id="UP000281406">
    <property type="component" value="Unassembled WGS sequence"/>
</dbReference>
<evidence type="ECO:0000313" key="2">
    <source>
        <dbReference type="Proteomes" id="UP000281406"/>
    </source>
</evidence>
<comment type="caution">
    <text evidence="1">The sequence shown here is derived from an EMBL/GenBank/DDBJ whole genome shotgun (WGS) entry which is preliminary data.</text>
</comment>
<proteinExistence type="predicted"/>
<reference evidence="1 2" key="1">
    <citation type="submission" date="2018-10" db="EMBL/GenBank/DDBJ databases">
        <title>Genome assembly for a Yunnan-Guizhou Plateau 3E fish, Anabarilius grahami (Regan), and its evolutionary and genetic applications.</title>
        <authorList>
            <person name="Jiang W."/>
        </authorList>
    </citation>
    <scope>NUCLEOTIDE SEQUENCE [LARGE SCALE GENOMIC DNA]</scope>
    <source>
        <strain evidence="1">AG-KIZ</strain>
        <tissue evidence="1">Muscle</tissue>
    </source>
</reference>
<sequence length="109" mass="11957">MCRLNVFAKHTFVVMGPPNLSSKCYPWGWVSEDPMLASPESQDSDMMISPPWKLLTDFILQKDAEHRSYQQLLSLSKEAPSAGSEAVSISAQLPDTPNSLVASATDISE</sequence>
<name>A0A3N0Y0G0_ANAGA</name>
<dbReference type="OrthoDB" id="125004at2759"/>
<keyword evidence="2" id="KW-1185">Reference proteome</keyword>
<organism evidence="1 2">
    <name type="scientific">Anabarilius grahami</name>
    <name type="common">Kanglang fish</name>
    <name type="synonym">Barilius grahami</name>
    <dbReference type="NCBI Taxonomy" id="495550"/>
    <lineage>
        <taxon>Eukaryota</taxon>
        <taxon>Metazoa</taxon>
        <taxon>Chordata</taxon>
        <taxon>Craniata</taxon>
        <taxon>Vertebrata</taxon>
        <taxon>Euteleostomi</taxon>
        <taxon>Actinopterygii</taxon>
        <taxon>Neopterygii</taxon>
        <taxon>Teleostei</taxon>
        <taxon>Ostariophysi</taxon>
        <taxon>Cypriniformes</taxon>
        <taxon>Xenocyprididae</taxon>
        <taxon>Xenocypridinae</taxon>
        <taxon>Xenocypridinae incertae sedis</taxon>
        <taxon>Anabarilius</taxon>
    </lineage>
</organism>
<dbReference type="EMBL" id="RJVU01055479">
    <property type="protein sequence ID" value="ROK80948.1"/>
    <property type="molecule type" value="Genomic_DNA"/>
</dbReference>
<dbReference type="AlphaFoldDB" id="A0A3N0Y0G0"/>
<accession>A0A3N0Y0G0</accession>